<dbReference type="CDD" id="cd09274">
    <property type="entry name" value="RNase_HI_RT_Ty3"/>
    <property type="match status" value="1"/>
</dbReference>
<dbReference type="Pfam" id="PF17917">
    <property type="entry name" value="RT_RNaseH"/>
    <property type="match status" value="1"/>
</dbReference>
<dbReference type="Pfam" id="PF00078">
    <property type="entry name" value="RVT_1"/>
    <property type="match status" value="1"/>
</dbReference>
<dbReference type="Proteomes" id="UP000192927">
    <property type="component" value="Unassembled WGS sequence"/>
</dbReference>
<protein>
    <submittedName>
        <fullName evidence="8">Retrotransposon nucleocapsid protein</fullName>
    </submittedName>
</protein>
<evidence type="ECO:0000256" key="3">
    <source>
        <dbReference type="ARBA" id="ARBA00022722"/>
    </source>
</evidence>
<proteinExistence type="predicted"/>
<feature type="domain" description="Reverse transcriptase" evidence="7">
    <location>
        <begin position="1"/>
        <end position="82"/>
    </location>
</feature>
<keyword evidence="6" id="KW-0695">RNA-directed DNA polymerase</keyword>
<evidence type="ECO:0000256" key="2">
    <source>
        <dbReference type="ARBA" id="ARBA00022695"/>
    </source>
</evidence>
<evidence type="ECO:0000256" key="5">
    <source>
        <dbReference type="ARBA" id="ARBA00022801"/>
    </source>
</evidence>
<evidence type="ECO:0000256" key="6">
    <source>
        <dbReference type="ARBA" id="ARBA00022918"/>
    </source>
</evidence>
<dbReference type="InterPro" id="IPR043502">
    <property type="entry name" value="DNA/RNA_pol_sf"/>
</dbReference>
<dbReference type="InterPro" id="IPR041373">
    <property type="entry name" value="RT_RNaseH"/>
</dbReference>
<dbReference type="PANTHER" id="PTHR37984:SF5">
    <property type="entry name" value="PROTEIN NYNRIN-LIKE"/>
    <property type="match status" value="1"/>
</dbReference>
<dbReference type="PROSITE" id="PS50878">
    <property type="entry name" value="RT_POL"/>
    <property type="match status" value="1"/>
</dbReference>
<evidence type="ECO:0000313" key="9">
    <source>
        <dbReference type="Proteomes" id="UP000192927"/>
    </source>
</evidence>
<keyword evidence="9" id="KW-1185">Reference proteome</keyword>
<dbReference type="AlphaFoldDB" id="A0A1W5CR92"/>
<dbReference type="GO" id="GO:0003964">
    <property type="term" value="F:RNA-directed DNA polymerase activity"/>
    <property type="evidence" value="ECO:0007669"/>
    <property type="project" value="UniProtKB-KW"/>
</dbReference>
<dbReference type="GO" id="GO:0016787">
    <property type="term" value="F:hydrolase activity"/>
    <property type="evidence" value="ECO:0007669"/>
    <property type="project" value="UniProtKB-KW"/>
</dbReference>
<dbReference type="InterPro" id="IPR043128">
    <property type="entry name" value="Rev_trsase/Diguanyl_cyclase"/>
</dbReference>
<evidence type="ECO:0000313" key="8">
    <source>
        <dbReference type="EMBL" id="SLM33366.1"/>
    </source>
</evidence>
<sequence>MPFGLCNRPASFQNYINDALREYLNHFCTAYLDDILIYSEFKAEHEIHVKRVLAKLQEAGLQVDITKCQFNAQEVPYLGLIITTKGVKMDPAKIDTITNWPSLINIKNVQSFLGFANFYRRFIYGYSKLATLLTRLTRKDVPFVWSPECQTAFEGLEKAFTSNIILRHYNPDRKIVVETDASDYVSGDVLSQYNEEGILHPVAYFSKKYNPAECNYEIYNKELMAIVRAFEEWRPELEGSSEPINVITDHKNLEYFMSTKQLSRRQACWSEFLSHFNYFIRYRPGRAGEKPDVLTCRSGDLPRKGDTSKPRNQYQHQMVLKSHVLAPEIKENLALQSVKLDPIQLHLNPLPATDPVNLAPMDLDPDTLDPEEDIIEEVEPQLDSDIPNPEDDPADVPTQTLWEQAKASDKFALQVLKALQTGACYHSKIPLAECKNQDDSLYFQDRKYVPNSNRLCLRIIQLAHESIAGGHPGRAKCYDLVS</sequence>
<organism evidence="8 9">
    <name type="scientific">Lasallia pustulata</name>
    <dbReference type="NCBI Taxonomy" id="136370"/>
    <lineage>
        <taxon>Eukaryota</taxon>
        <taxon>Fungi</taxon>
        <taxon>Dikarya</taxon>
        <taxon>Ascomycota</taxon>
        <taxon>Pezizomycotina</taxon>
        <taxon>Lecanoromycetes</taxon>
        <taxon>OSLEUM clade</taxon>
        <taxon>Umbilicariomycetidae</taxon>
        <taxon>Umbilicariales</taxon>
        <taxon>Umbilicariaceae</taxon>
        <taxon>Lasallia</taxon>
    </lineage>
</organism>
<name>A0A1W5CR92_9LECA</name>
<dbReference type="FunFam" id="3.30.70.270:FF:000003">
    <property type="entry name" value="Transposon Ty3-G Gag-Pol polyprotein"/>
    <property type="match status" value="1"/>
</dbReference>
<keyword evidence="3" id="KW-0540">Nuclease</keyword>
<dbReference type="InterPro" id="IPR050951">
    <property type="entry name" value="Retrovirus_Pol_polyprotein"/>
</dbReference>
<dbReference type="SUPFAM" id="SSF56672">
    <property type="entry name" value="DNA/RNA polymerases"/>
    <property type="match status" value="1"/>
</dbReference>
<dbReference type="PANTHER" id="PTHR37984">
    <property type="entry name" value="PROTEIN CBG26694"/>
    <property type="match status" value="1"/>
</dbReference>
<keyword evidence="4" id="KW-0255">Endonuclease</keyword>
<keyword evidence="2" id="KW-0548">Nucleotidyltransferase</keyword>
<reference evidence="9" key="1">
    <citation type="submission" date="2017-03" db="EMBL/GenBank/DDBJ databases">
        <authorList>
            <person name="Sharma R."/>
            <person name="Thines M."/>
        </authorList>
    </citation>
    <scope>NUCLEOTIDE SEQUENCE [LARGE SCALE GENOMIC DNA]</scope>
</reference>
<dbReference type="CDD" id="cd01647">
    <property type="entry name" value="RT_LTR"/>
    <property type="match status" value="1"/>
</dbReference>
<evidence type="ECO:0000256" key="4">
    <source>
        <dbReference type="ARBA" id="ARBA00022759"/>
    </source>
</evidence>
<keyword evidence="5" id="KW-0378">Hydrolase</keyword>
<dbReference type="Gene3D" id="3.30.70.270">
    <property type="match status" value="2"/>
</dbReference>
<evidence type="ECO:0000256" key="1">
    <source>
        <dbReference type="ARBA" id="ARBA00022679"/>
    </source>
</evidence>
<evidence type="ECO:0000259" key="7">
    <source>
        <dbReference type="PROSITE" id="PS50878"/>
    </source>
</evidence>
<keyword evidence="1" id="KW-0808">Transferase</keyword>
<dbReference type="GO" id="GO:0004519">
    <property type="term" value="F:endonuclease activity"/>
    <property type="evidence" value="ECO:0007669"/>
    <property type="project" value="UniProtKB-KW"/>
</dbReference>
<accession>A0A1W5CR92</accession>
<dbReference type="EMBL" id="FWEW01000033">
    <property type="protein sequence ID" value="SLM33366.1"/>
    <property type="molecule type" value="Genomic_DNA"/>
</dbReference>
<dbReference type="FunFam" id="3.30.70.270:FF:000020">
    <property type="entry name" value="Transposon Tf2-6 polyprotein-like Protein"/>
    <property type="match status" value="1"/>
</dbReference>
<dbReference type="InterPro" id="IPR000477">
    <property type="entry name" value="RT_dom"/>
</dbReference>